<keyword evidence="2" id="KW-1185">Reference proteome</keyword>
<evidence type="ECO:0000313" key="1">
    <source>
        <dbReference type="EMBL" id="SDE97273.1"/>
    </source>
</evidence>
<sequence>MIHDWTNIQIMECNTDNGVLVTVFWQSDGASERYVLGNGQAVDQNHDGTFTIHETQTNLSLAHF</sequence>
<dbReference type="AlphaFoldDB" id="A0A1G7HAD1"/>
<dbReference type="RefSeq" id="WP_089961129.1">
    <property type="nucleotide sequence ID" value="NZ_FNAV01000010.1"/>
</dbReference>
<evidence type="ECO:0000313" key="2">
    <source>
        <dbReference type="Proteomes" id="UP000198994"/>
    </source>
</evidence>
<evidence type="ECO:0008006" key="3">
    <source>
        <dbReference type="Google" id="ProtNLM"/>
    </source>
</evidence>
<organism evidence="1 2">
    <name type="scientific">Salipiger thiooxidans</name>
    <dbReference type="NCBI Taxonomy" id="282683"/>
    <lineage>
        <taxon>Bacteria</taxon>
        <taxon>Pseudomonadati</taxon>
        <taxon>Pseudomonadota</taxon>
        <taxon>Alphaproteobacteria</taxon>
        <taxon>Rhodobacterales</taxon>
        <taxon>Roseobacteraceae</taxon>
        <taxon>Salipiger</taxon>
    </lineage>
</organism>
<gene>
    <name evidence="1" type="ORF">SAMN04488105_110168</name>
</gene>
<proteinExistence type="predicted"/>
<name>A0A1G7HAD1_9RHOB</name>
<protein>
    <recommendedName>
        <fullName evidence="3">MHC class I heavy chain</fullName>
    </recommendedName>
</protein>
<accession>A0A1G7HAD1</accession>
<dbReference type="EMBL" id="FNAV01000010">
    <property type="protein sequence ID" value="SDE97273.1"/>
    <property type="molecule type" value="Genomic_DNA"/>
</dbReference>
<dbReference type="OrthoDB" id="7869851at2"/>
<dbReference type="STRING" id="282683.SAMN04488105_110168"/>
<reference evidence="2" key="1">
    <citation type="submission" date="2016-10" db="EMBL/GenBank/DDBJ databases">
        <authorList>
            <person name="Varghese N."/>
            <person name="Submissions S."/>
        </authorList>
    </citation>
    <scope>NUCLEOTIDE SEQUENCE [LARGE SCALE GENOMIC DNA]</scope>
    <source>
        <strain evidence="2">DSM 10146</strain>
    </source>
</reference>
<dbReference type="Proteomes" id="UP000198994">
    <property type="component" value="Unassembled WGS sequence"/>
</dbReference>